<comment type="subcellular location">
    <subcellularLocation>
        <location evidence="1 5 6">Nucleus</location>
    </subcellularLocation>
</comment>
<reference evidence="9 10" key="2">
    <citation type="submission" date="2017-04" db="EMBL/GenBank/DDBJ databases">
        <title>CpG methylation of centromeres and impact of large insertions on vertebrate speciation.</title>
        <authorList>
            <person name="Ichikawa K."/>
            <person name="Yoshimura J."/>
            <person name="Morishita S."/>
        </authorList>
    </citation>
    <scope>NUCLEOTIDE SEQUENCE</scope>
    <source>
        <strain evidence="9 10">HSOK</strain>
    </source>
</reference>
<dbReference type="PANTHER" id="PTHR24329">
    <property type="entry name" value="HOMEOBOX PROTEIN ARISTALESS"/>
    <property type="match status" value="1"/>
</dbReference>
<evidence type="ECO:0000256" key="6">
    <source>
        <dbReference type="RuleBase" id="RU000682"/>
    </source>
</evidence>
<dbReference type="GO" id="GO:0005634">
    <property type="term" value="C:nucleus"/>
    <property type="evidence" value="ECO:0007669"/>
    <property type="project" value="UniProtKB-SubCell"/>
</dbReference>
<feature type="DNA-binding region" description="Homeobox" evidence="5">
    <location>
        <begin position="93"/>
        <end position="152"/>
    </location>
</feature>
<dbReference type="PANTHER" id="PTHR24329:SF340">
    <property type="entry name" value="ARISTALESS RELATED HOMEOBOX"/>
    <property type="match status" value="1"/>
</dbReference>
<dbReference type="CDD" id="cd00086">
    <property type="entry name" value="homeodomain"/>
    <property type="match status" value="1"/>
</dbReference>
<reference key="1">
    <citation type="journal article" date="2007" name="Nature">
        <title>The medaka draft genome and insights into vertebrate genome evolution.</title>
        <authorList>
            <person name="Kasahara M."/>
            <person name="Naruse K."/>
            <person name="Sasaki S."/>
            <person name="Nakatani Y."/>
            <person name="Qu W."/>
            <person name="Ahsan B."/>
            <person name="Yamada T."/>
            <person name="Nagayasu Y."/>
            <person name="Doi K."/>
            <person name="Kasai Y."/>
            <person name="Jindo T."/>
            <person name="Kobayashi D."/>
            <person name="Shimada A."/>
            <person name="Toyoda A."/>
            <person name="Kuroki Y."/>
            <person name="Fujiyama A."/>
            <person name="Sasaki T."/>
            <person name="Shimizu A."/>
            <person name="Asakawa S."/>
            <person name="Shimizu N."/>
            <person name="Hashimoto S."/>
            <person name="Yang J."/>
            <person name="Lee Y."/>
            <person name="Matsushima K."/>
            <person name="Sugano S."/>
            <person name="Sakaizumi M."/>
            <person name="Narita T."/>
            <person name="Ohishi K."/>
            <person name="Haga S."/>
            <person name="Ohta F."/>
            <person name="Nomoto H."/>
            <person name="Nogata K."/>
            <person name="Morishita T."/>
            <person name="Endo T."/>
            <person name="Shin-I T."/>
            <person name="Takeda H."/>
            <person name="Morishita S."/>
            <person name="Kohara Y."/>
        </authorList>
    </citation>
    <scope>NUCLEOTIDE SEQUENCE [LARGE SCALE GENOMIC DNA]</scope>
    <source>
        <strain>Hd-rR</strain>
    </source>
</reference>
<dbReference type="InterPro" id="IPR017970">
    <property type="entry name" value="Homeobox_CS"/>
</dbReference>
<feature type="compositionally biased region" description="Basic and acidic residues" evidence="7">
    <location>
        <begin position="1"/>
        <end position="21"/>
    </location>
</feature>
<dbReference type="InterPro" id="IPR001356">
    <property type="entry name" value="HD"/>
</dbReference>
<protein>
    <recommendedName>
        <fullName evidence="8">Homeobox domain-containing protein</fullName>
    </recommendedName>
</protein>
<dbReference type="PROSITE" id="PS00027">
    <property type="entry name" value="HOMEOBOX_1"/>
    <property type="match status" value="1"/>
</dbReference>
<dbReference type="InterPro" id="IPR050649">
    <property type="entry name" value="Paired_Homeobox_TFs"/>
</dbReference>
<reference evidence="9" key="4">
    <citation type="submission" date="2025-09" db="UniProtKB">
        <authorList>
            <consortium name="Ensembl"/>
        </authorList>
    </citation>
    <scope>IDENTIFICATION</scope>
    <source>
        <strain evidence="9">HSOK</strain>
    </source>
</reference>
<evidence type="ECO:0000313" key="9">
    <source>
        <dbReference type="Ensembl" id="ENSORLP00015000888.1"/>
    </source>
</evidence>
<dbReference type="SMART" id="SM00389">
    <property type="entry name" value="HOX"/>
    <property type="match status" value="1"/>
</dbReference>
<dbReference type="GO" id="GO:0000981">
    <property type="term" value="F:DNA-binding transcription factor activity, RNA polymerase II-specific"/>
    <property type="evidence" value="ECO:0007669"/>
    <property type="project" value="InterPro"/>
</dbReference>
<keyword evidence="4 5" id="KW-0539">Nucleus</keyword>
<reference evidence="9" key="3">
    <citation type="submission" date="2025-08" db="UniProtKB">
        <authorList>
            <consortium name="Ensembl"/>
        </authorList>
    </citation>
    <scope>IDENTIFICATION</scope>
    <source>
        <strain evidence="9">HSOK</strain>
    </source>
</reference>
<dbReference type="SUPFAM" id="SSF46689">
    <property type="entry name" value="Homeodomain-like"/>
    <property type="match status" value="1"/>
</dbReference>
<evidence type="ECO:0000256" key="7">
    <source>
        <dbReference type="SAM" id="MobiDB-lite"/>
    </source>
</evidence>
<keyword evidence="3 5" id="KW-0371">Homeobox</keyword>
<evidence type="ECO:0000256" key="1">
    <source>
        <dbReference type="ARBA" id="ARBA00004123"/>
    </source>
</evidence>
<evidence type="ECO:0000313" key="10">
    <source>
        <dbReference type="Proteomes" id="UP000265200"/>
    </source>
</evidence>
<dbReference type="AlphaFoldDB" id="A0A3P9H084"/>
<dbReference type="Gene3D" id="1.10.10.60">
    <property type="entry name" value="Homeodomain-like"/>
    <property type="match status" value="1"/>
</dbReference>
<dbReference type="Proteomes" id="UP000265200">
    <property type="component" value="Chromosome 6"/>
</dbReference>
<evidence type="ECO:0000256" key="2">
    <source>
        <dbReference type="ARBA" id="ARBA00023125"/>
    </source>
</evidence>
<dbReference type="Ensembl" id="ENSORLT00015013570.1">
    <property type="protein sequence ID" value="ENSORLP00015000888.1"/>
    <property type="gene ID" value="ENSORLG00015001486.1"/>
</dbReference>
<evidence type="ECO:0000256" key="5">
    <source>
        <dbReference type="PROSITE-ProRule" id="PRU00108"/>
    </source>
</evidence>
<sequence length="224" mass="26180">MAGEKLLEMWSRRDTDKRTKGNEGTQTQKRISHSIEEILRRPTCSGKETGVYRQWSVIKENNRPNQHSCTGAPQIQLEESPKSGADCKSQMKKRQTRITFTPFQVQELEAVFHTNHYPDVNTRDALASRLQLSEGRIQIWFQNRRAKWRKTETLRELELITRQHLPSTNPHPLYCEEPLGRVCWAPCCSPKPVEPRLFFTSTPTHAVLNTSHRTLRFNMLRTER</sequence>
<dbReference type="InterPro" id="IPR009057">
    <property type="entry name" value="Homeodomain-like_sf"/>
</dbReference>
<dbReference type="Pfam" id="PF00046">
    <property type="entry name" value="Homeodomain"/>
    <property type="match status" value="1"/>
</dbReference>
<evidence type="ECO:0000256" key="3">
    <source>
        <dbReference type="ARBA" id="ARBA00023155"/>
    </source>
</evidence>
<keyword evidence="2 5" id="KW-0238">DNA-binding</keyword>
<accession>A0A3P9H084</accession>
<evidence type="ECO:0000256" key="4">
    <source>
        <dbReference type="ARBA" id="ARBA00023242"/>
    </source>
</evidence>
<organism evidence="9 10">
    <name type="scientific">Oryzias latipes</name>
    <name type="common">Japanese rice fish</name>
    <name type="synonym">Japanese killifish</name>
    <dbReference type="NCBI Taxonomy" id="8090"/>
    <lineage>
        <taxon>Eukaryota</taxon>
        <taxon>Metazoa</taxon>
        <taxon>Chordata</taxon>
        <taxon>Craniata</taxon>
        <taxon>Vertebrata</taxon>
        <taxon>Euteleostomi</taxon>
        <taxon>Actinopterygii</taxon>
        <taxon>Neopterygii</taxon>
        <taxon>Teleostei</taxon>
        <taxon>Neoteleostei</taxon>
        <taxon>Acanthomorphata</taxon>
        <taxon>Ovalentaria</taxon>
        <taxon>Atherinomorphae</taxon>
        <taxon>Beloniformes</taxon>
        <taxon>Adrianichthyidae</taxon>
        <taxon>Oryziinae</taxon>
        <taxon>Oryzias</taxon>
    </lineage>
</organism>
<dbReference type="FunFam" id="1.10.10.60:FF:000679">
    <property type="entry name" value="Homeobox protein aristaless"/>
    <property type="match status" value="1"/>
</dbReference>
<feature type="region of interest" description="Disordered" evidence="7">
    <location>
        <begin position="1"/>
        <end position="28"/>
    </location>
</feature>
<name>A0A3P9H084_ORYLA</name>
<dbReference type="GO" id="GO:0003677">
    <property type="term" value="F:DNA binding"/>
    <property type="evidence" value="ECO:0007669"/>
    <property type="project" value="UniProtKB-UniRule"/>
</dbReference>
<evidence type="ECO:0000259" key="8">
    <source>
        <dbReference type="PROSITE" id="PS50071"/>
    </source>
</evidence>
<proteinExistence type="predicted"/>
<feature type="domain" description="Homeobox" evidence="8">
    <location>
        <begin position="91"/>
        <end position="151"/>
    </location>
</feature>
<dbReference type="PROSITE" id="PS50071">
    <property type="entry name" value="HOMEOBOX_2"/>
    <property type="match status" value="1"/>
</dbReference>